<reference evidence="2 3" key="1">
    <citation type="submission" date="2017-11" db="EMBL/GenBank/DDBJ databases">
        <title>Genome sequence of Pseudomonas arsenicoxydans ACM1.</title>
        <authorList>
            <person name="Nascimento F.X."/>
        </authorList>
    </citation>
    <scope>NUCLEOTIDE SEQUENCE [LARGE SCALE GENOMIC DNA]</scope>
    <source>
        <strain evidence="2 3">ACM1</strain>
    </source>
</reference>
<proteinExistence type="predicted"/>
<evidence type="ECO:0000256" key="1">
    <source>
        <dbReference type="SAM" id="Phobius"/>
    </source>
</evidence>
<dbReference type="AlphaFoldDB" id="A0A4P6GCC0"/>
<keyword evidence="3" id="KW-1185">Reference proteome</keyword>
<evidence type="ECO:0000313" key="3">
    <source>
        <dbReference type="Proteomes" id="UP000291121"/>
    </source>
</evidence>
<feature type="transmembrane region" description="Helical" evidence="1">
    <location>
        <begin position="92"/>
        <end position="114"/>
    </location>
</feature>
<gene>
    <name evidence="2" type="ORF">CUN61_05580</name>
</gene>
<dbReference type="Proteomes" id="UP000291121">
    <property type="component" value="Chromosome"/>
</dbReference>
<dbReference type="EMBL" id="CP024767">
    <property type="protein sequence ID" value="QAY88236.1"/>
    <property type="molecule type" value="Genomic_DNA"/>
</dbReference>
<feature type="transmembrane region" description="Helical" evidence="1">
    <location>
        <begin position="20"/>
        <end position="39"/>
    </location>
</feature>
<protein>
    <submittedName>
        <fullName evidence="2">Uncharacterized protein</fullName>
    </submittedName>
</protein>
<accession>A0A4P6GCC0</accession>
<keyword evidence="1" id="KW-0472">Membrane</keyword>
<name>A0A4P6GCC0_9PSED</name>
<keyword evidence="1" id="KW-0812">Transmembrane</keyword>
<organism evidence="2 3">
    <name type="scientific">Pseudomonas arsenicoxydans</name>
    <dbReference type="NCBI Taxonomy" id="702115"/>
    <lineage>
        <taxon>Bacteria</taxon>
        <taxon>Pseudomonadati</taxon>
        <taxon>Pseudomonadota</taxon>
        <taxon>Gammaproteobacteria</taxon>
        <taxon>Pseudomonadales</taxon>
        <taxon>Pseudomonadaceae</taxon>
        <taxon>Pseudomonas</taxon>
    </lineage>
</organism>
<feature type="transmembrane region" description="Helical" evidence="1">
    <location>
        <begin position="51"/>
        <end position="72"/>
    </location>
</feature>
<keyword evidence="1" id="KW-1133">Transmembrane helix</keyword>
<evidence type="ECO:0000313" key="2">
    <source>
        <dbReference type="EMBL" id="QAY88236.1"/>
    </source>
</evidence>
<sequence>MLFLDWSEGYSRVAGWEQFLAIYVLTFGIPAYIAFALWATRVMNGKTEQQILKSVWCAPLTFIPFYAAPWVIYGLAHVFLGSFAGFPMMFGWLAFLPYLLIAGYVVAGLTVALYRTFFS</sequence>